<dbReference type="EMBL" id="MFLU01000007">
    <property type="protein sequence ID" value="OGG75110.1"/>
    <property type="molecule type" value="Genomic_DNA"/>
</dbReference>
<comment type="caution">
    <text evidence="2">The sequence shown here is derived from an EMBL/GenBank/DDBJ whole genome shotgun (WGS) entry which is preliminary data.</text>
</comment>
<dbReference type="Proteomes" id="UP000178587">
    <property type="component" value="Unassembled WGS sequence"/>
</dbReference>
<accession>A0A1F6EN89</accession>
<protein>
    <recommendedName>
        <fullName evidence="1">MaoC-like domain-containing protein</fullName>
    </recommendedName>
</protein>
<feature type="domain" description="MaoC-like" evidence="1">
    <location>
        <begin position="12"/>
        <end position="118"/>
    </location>
</feature>
<gene>
    <name evidence="2" type="ORF">A3A34_02005</name>
</gene>
<dbReference type="CDD" id="cd03441">
    <property type="entry name" value="R_hydratase_like"/>
    <property type="match status" value="1"/>
</dbReference>
<evidence type="ECO:0000313" key="3">
    <source>
        <dbReference type="Proteomes" id="UP000178587"/>
    </source>
</evidence>
<name>A0A1F6EN89_9BACT</name>
<dbReference type="PANTHER" id="PTHR43437:SF3">
    <property type="entry name" value="HYDROXYACYL-THIOESTER DEHYDRATASE TYPE 2, MITOCHONDRIAL"/>
    <property type="match status" value="1"/>
</dbReference>
<evidence type="ECO:0000259" key="1">
    <source>
        <dbReference type="Pfam" id="PF01575"/>
    </source>
</evidence>
<sequence>MPQVGNVVIFKKEITQELIDGFAALIEDFNPMHTKENFPGKEEIKKKLNIGRPIAHGMLCASLVSGPLWRLGGNGAIFGRLEKVRFIKPVQVGDTVTTRLEVLDIKNSKLQIGVRYTNQQGENVIEPTEVTLFVF</sequence>
<dbReference type="GO" id="GO:0006633">
    <property type="term" value="P:fatty acid biosynthetic process"/>
    <property type="evidence" value="ECO:0007669"/>
    <property type="project" value="TreeGrafter"/>
</dbReference>
<dbReference type="InterPro" id="IPR029069">
    <property type="entry name" value="HotDog_dom_sf"/>
</dbReference>
<dbReference type="Gene3D" id="3.10.129.10">
    <property type="entry name" value="Hotdog Thioesterase"/>
    <property type="match status" value="1"/>
</dbReference>
<dbReference type="GO" id="GO:0019171">
    <property type="term" value="F:(3R)-hydroxyacyl-[acyl-carrier-protein] dehydratase activity"/>
    <property type="evidence" value="ECO:0007669"/>
    <property type="project" value="TreeGrafter"/>
</dbReference>
<organism evidence="2 3">
    <name type="scientific">Candidatus Kaiserbacteria bacterium RIFCSPLOWO2_01_FULL_50_24</name>
    <dbReference type="NCBI Taxonomy" id="1798507"/>
    <lineage>
        <taxon>Bacteria</taxon>
        <taxon>Candidatus Kaiseribacteriota</taxon>
    </lineage>
</organism>
<dbReference type="InterPro" id="IPR002539">
    <property type="entry name" value="MaoC-like_dom"/>
</dbReference>
<dbReference type="PANTHER" id="PTHR43437">
    <property type="entry name" value="HYDROXYACYL-THIOESTER DEHYDRATASE TYPE 2, MITOCHONDRIAL-RELATED"/>
    <property type="match status" value="1"/>
</dbReference>
<dbReference type="AlphaFoldDB" id="A0A1F6EN89"/>
<evidence type="ECO:0000313" key="2">
    <source>
        <dbReference type="EMBL" id="OGG75110.1"/>
    </source>
</evidence>
<proteinExistence type="predicted"/>
<dbReference type="SUPFAM" id="SSF54637">
    <property type="entry name" value="Thioesterase/thiol ester dehydrase-isomerase"/>
    <property type="match status" value="1"/>
</dbReference>
<dbReference type="InterPro" id="IPR050965">
    <property type="entry name" value="UPF0336/Enoyl-CoA_hydratase"/>
</dbReference>
<reference evidence="2 3" key="1">
    <citation type="journal article" date="2016" name="Nat. Commun.">
        <title>Thousands of microbial genomes shed light on interconnected biogeochemical processes in an aquifer system.</title>
        <authorList>
            <person name="Anantharaman K."/>
            <person name="Brown C.T."/>
            <person name="Hug L.A."/>
            <person name="Sharon I."/>
            <person name="Castelle C.J."/>
            <person name="Probst A.J."/>
            <person name="Thomas B.C."/>
            <person name="Singh A."/>
            <person name="Wilkins M.J."/>
            <person name="Karaoz U."/>
            <person name="Brodie E.L."/>
            <person name="Williams K.H."/>
            <person name="Hubbard S.S."/>
            <person name="Banfield J.F."/>
        </authorList>
    </citation>
    <scope>NUCLEOTIDE SEQUENCE [LARGE SCALE GENOMIC DNA]</scope>
</reference>
<dbReference type="Pfam" id="PF01575">
    <property type="entry name" value="MaoC_dehydratas"/>
    <property type="match status" value="1"/>
</dbReference>
<dbReference type="STRING" id="1798507.A3A34_02005"/>